<proteinExistence type="predicted"/>
<protein>
    <submittedName>
        <fullName evidence="1">Uncharacterized protein</fullName>
    </submittedName>
</protein>
<sequence>TQTRPSSSKKQRFIDGFKTLLDIAKESSDAFPPLKSCLGGISALIKHCEVRLYPITPQSHELVSPRNTMT</sequence>
<dbReference type="EMBL" id="MU118192">
    <property type="protein sequence ID" value="KAF9643732.1"/>
    <property type="molecule type" value="Genomic_DNA"/>
</dbReference>
<accession>A0ACB6Z2M0</accession>
<feature type="non-terminal residue" evidence="1">
    <location>
        <position position="1"/>
    </location>
</feature>
<evidence type="ECO:0000313" key="1">
    <source>
        <dbReference type="EMBL" id="KAF9643732.1"/>
    </source>
</evidence>
<evidence type="ECO:0000313" key="2">
    <source>
        <dbReference type="Proteomes" id="UP000886501"/>
    </source>
</evidence>
<gene>
    <name evidence="1" type="ORF">BDM02DRAFT_3123027</name>
</gene>
<dbReference type="Proteomes" id="UP000886501">
    <property type="component" value="Unassembled WGS sequence"/>
</dbReference>
<reference evidence="1" key="1">
    <citation type="submission" date="2019-10" db="EMBL/GenBank/DDBJ databases">
        <authorList>
            <consortium name="DOE Joint Genome Institute"/>
            <person name="Kuo A."/>
            <person name="Miyauchi S."/>
            <person name="Kiss E."/>
            <person name="Drula E."/>
            <person name="Kohler A."/>
            <person name="Sanchez-Garcia M."/>
            <person name="Andreopoulos B."/>
            <person name="Barry K.W."/>
            <person name="Bonito G."/>
            <person name="Buee M."/>
            <person name="Carver A."/>
            <person name="Chen C."/>
            <person name="Cichocki N."/>
            <person name="Clum A."/>
            <person name="Culley D."/>
            <person name="Crous P.W."/>
            <person name="Fauchery L."/>
            <person name="Girlanda M."/>
            <person name="Hayes R."/>
            <person name="Keri Z."/>
            <person name="Labutti K."/>
            <person name="Lipzen A."/>
            <person name="Lombard V."/>
            <person name="Magnuson J."/>
            <person name="Maillard F."/>
            <person name="Morin E."/>
            <person name="Murat C."/>
            <person name="Nolan M."/>
            <person name="Ohm R."/>
            <person name="Pangilinan J."/>
            <person name="Pereira M."/>
            <person name="Perotto S."/>
            <person name="Peter M."/>
            <person name="Riley R."/>
            <person name="Sitrit Y."/>
            <person name="Stielow B."/>
            <person name="Szollosi G."/>
            <person name="Zifcakova L."/>
            <person name="Stursova M."/>
            <person name="Spatafora J.W."/>
            <person name="Tedersoo L."/>
            <person name="Vaario L.-M."/>
            <person name="Yamada A."/>
            <person name="Yan M."/>
            <person name="Wang P."/>
            <person name="Xu J."/>
            <person name="Bruns T."/>
            <person name="Baldrian P."/>
            <person name="Vilgalys R."/>
            <person name="Henrissat B."/>
            <person name="Grigoriev I.V."/>
            <person name="Hibbett D."/>
            <person name="Nagy L.G."/>
            <person name="Martin F.M."/>
        </authorList>
    </citation>
    <scope>NUCLEOTIDE SEQUENCE</scope>
    <source>
        <strain evidence="1">P2</strain>
    </source>
</reference>
<keyword evidence="2" id="KW-1185">Reference proteome</keyword>
<name>A0ACB6Z2M0_THEGA</name>
<reference evidence="1" key="2">
    <citation type="journal article" date="2020" name="Nat. Commun.">
        <title>Large-scale genome sequencing of mycorrhizal fungi provides insights into the early evolution of symbiotic traits.</title>
        <authorList>
            <person name="Miyauchi S."/>
            <person name="Kiss E."/>
            <person name="Kuo A."/>
            <person name="Drula E."/>
            <person name="Kohler A."/>
            <person name="Sanchez-Garcia M."/>
            <person name="Morin E."/>
            <person name="Andreopoulos B."/>
            <person name="Barry K.W."/>
            <person name="Bonito G."/>
            <person name="Buee M."/>
            <person name="Carver A."/>
            <person name="Chen C."/>
            <person name="Cichocki N."/>
            <person name="Clum A."/>
            <person name="Culley D."/>
            <person name="Crous P.W."/>
            <person name="Fauchery L."/>
            <person name="Girlanda M."/>
            <person name="Hayes R.D."/>
            <person name="Keri Z."/>
            <person name="LaButti K."/>
            <person name="Lipzen A."/>
            <person name="Lombard V."/>
            <person name="Magnuson J."/>
            <person name="Maillard F."/>
            <person name="Murat C."/>
            <person name="Nolan M."/>
            <person name="Ohm R.A."/>
            <person name="Pangilinan J."/>
            <person name="Pereira M.F."/>
            <person name="Perotto S."/>
            <person name="Peter M."/>
            <person name="Pfister S."/>
            <person name="Riley R."/>
            <person name="Sitrit Y."/>
            <person name="Stielow J.B."/>
            <person name="Szollosi G."/>
            <person name="Zifcakova L."/>
            <person name="Stursova M."/>
            <person name="Spatafora J.W."/>
            <person name="Tedersoo L."/>
            <person name="Vaario L.M."/>
            <person name="Yamada A."/>
            <person name="Yan M."/>
            <person name="Wang P."/>
            <person name="Xu J."/>
            <person name="Bruns T."/>
            <person name="Baldrian P."/>
            <person name="Vilgalys R."/>
            <person name="Dunand C."/>
            <person name="Henrissat B."/>
            <person name="Grigoriev I.V."/>
            <person name="Hibbett D."/>
            <person name="Nagy L.G."/>
            <person name="Martin F.M."/>
        </authorList>
    </citation>
    <scope>NUCLEOTIDE SEQUENCE</scope>
    <source>
        <strain evidence="1">P2</strain>
    </source>
</reference>
<comment type="caution">
    <text evidence="1">The sequence shown here is derived from an EMBL/GenBank/DDBJ whole genome shotgun (WGS) entry which is preliminary data.</text>
</comment>
<organism evidence="1 2">
    <name type="scientific">Thelephora ganbajun</name>
    <name type="common">Ganba fungus</name>
    <dbReference type="NCBI Taxonomy" id="370292"/>
    <lineage>
        <taxon>Eukaryota</taxon>
        <taxon>Fungi</taxon>
        <taxon>Dikarya</taxon>
        <taxon>Basidiomycota</taxon>
        <taxon>Agaricomycotina</taxon>
        <taxon>Agaricomycetes</taxon>
        <taxon>Thelephorales</taxon>
        <taxon>Thelephoraceae</taxon>
        <taxon>Thelephora</taxon>
    </lineage>
</organism>